<organism evidence="1">
    <name type="scientific">Methyloraptor flagellatus</name>
    <dbReference type="NCBI Taxonomy" id="3162530"/>
    <lineage>
        <taxon>Bacteria</taxon>
        <taxon>Pseudomonadati</taxon>
        <taxon>Pseudomonadota</taxon>
        <taxon>Alphaproteobacteria</taxon>
        <taxon>Hyphomicrobiales</taxon>
        <taxon>Ancalomicrobiaceae</taxon>
        <taxon>Methyloraptor</taxon>
    </lineage>
</organism>
<proteinExistence type="predicted"/>
<protein>
    <submittedName>
        <fullName evidence="1">SIR2 family protein</fullName>
    </submittedName>
</protein>
<reference evidence="1" key="1">
    <citation type="submission" date="2024-06" db="EMBL/GenBank/DDBJ databases">
        <title>Methylostella associata gen. nov., sp. nov., a novel Ancalomicrobiaceae-affiliated facultatively methylotrophic bacteria that feed on methanotrophs of the genus Methylococcus.</title>
        <authorList>
            <person name="Saltykova V."/>
            <person name="Danilova O.V."/>
            <person name="Oshkin I.Y."/>
            <person name="Belova S.E."/>
            <person name="Pimenov N.V."/>
            <person name="Dedysh S.N."/>
        </authorList>
    </citation>
    <scope>NUCLEOTIDE SEQUENCE</scope>
    <source>
        <strain evidence="1">S20</strain>
    </source>
</reference>
<dbReference type="EMBL" id="CP158568">
    <property type="protein sequence ID" value="XBY46877.1"/>
    <property type="molecule type" value="Genomic_DNA"/>
</dbReference>
<name>A0AAU7XH11_9HYPH</name>
<dbReference type="AlphaFoldDB" id="A0AAU7XH11"/>
<gene>
    <name evidence="1" type="ORF">ABS361_11275</name>
</gene>
<dbReference type="KEGG" id="mflg:ABS361_11275"/>
<evidence type="ECO:0000313" key="1">
    <source>
        <dbReference type="EMBL" id="XBY46877.1"/>
    </source>
</evidence>
<accession>A0AAU7XH11</accession>
<dbReference type="Pfam" id="PF13289">
    <property type="entry name" value="SIR2_2"/>
    <property type="match status" value="1"/>
</dbReference>
<sequence length="268" mass="29458">MRAGLLADELVPYLGPGAIGLETEPPVPATPEAVAAELHKRAPAPSKIRTSMWSVAQFIESRRHRRTLQAWMAEIFAAPVAPNRLHRFLAGLPLSMLVDTWYDGALATALREGGRTDVVEIQGVTRAGEFRDIWTKAYDAAGAEVAPEAADAAKTVLYAPHGGVRPAKNFLVADSDYVEVLTEIDIQSPIPAAVKHRRTPRGFVFLGCRFHDQMLRTYARQILKRSKGPHYAVVDRERLTRNELKFLADHDIVAIDLPLGAVTDLLVG</sequence>